<dbReference type="EMBL" id="LSFI01000030">
    <property type="protein sequence ID" value="OAG27413.1"/>
    <property type="molecule type" value="Genomic_DNA"/>
</dbReference>
<evidence type="ECO:0008006" key="3">
    <source>
        <dbReference type="Google" id="ProtNLM"/>
    </source>
</evidence>
<proteinExistence type="predicted"/>
<accession>A0A177E622</accession>
<organism evidence="1 2">
    <name type="scientific">Thermodesulfatator autotrophicus</name>
    <dbReference type="NCBI Taxonomy" id="1795632"/>
    <lineage>
        <taxon>Bacteria</taxon>
        <taxon>Pseudomonadati</taxon>
        <taxon>Thermodesulfobacteriota</taxon>
        <taxon>Thermodesulfobacteria</taxon>
        <taxon>Thermodesulfobacteriales</taxon>
        <taxon>Thermodesulfatatoraceae</taxon>
        <taxon>Thermodesulfatator</taxon>
    </lineage>
</organism>
<dbReference type="STRING" id="1795632.TH606_07010"/>
<dbReference type="OrthoDB" id="9791861at2"/>
<gene>
    <name evidence="1" type="ORF">TH606_07010</name>
</gene>
<dbReference type="RefSeq" id="WP_068542345.1">
    <property type="nucleotide sequence ID" value="NZ_LSFI01000030.1"/>
</dbReference>
<dbReference type="Proteomes" id="UP000076964">
    <property type="component" value="Unassembled WGS sequence"/>
</dbReference>
<evidence type="ECO:0000313" key="1">
    <source>
        <dbReference type="EMBL" id="OAG27413.1"/>
    </source>
</evidence>
<evidence type="ECO:0000313" key="2">
    <source>
        <dbReference type="Proteomes" id="UP000076964"/>
    </source>
</evidence>
<dbReference type="InterPro" id="IPR036280">
    <property type="entry name" value="Multihaem_cyt_sf"/>
</dbReference>
<name>A0A177E622_9BACT</name>
<comment type="caution">
    <text evidence="1">The sequence shown here is derived from an EMBL/GenBank/DDBJ whole genome shotgun (WGS) entry which is preliminary data.</text>
</comment>
<reference evidence="1 2" key="1">
    <citation type="submission" date="2016-02" db="EMBL/GenBank/DDBJ databases">
        <title>Draft genome sequence of Thermodesulfatator sp. S606.</title>
        <authorList>
            <person name="Lai Q."/>
            <person name="Cao J."/>
            <person name="Dupont S."/>
            <person name="Shao Z."/>
            <person name="Jebbar M."/>
            <person name="Alain K."/>
        </authorList>
    </citation>
    <scope>NUCLEOTIDE SEQUENCE [LARGE SCALE GENOMIC DNA]</scope>
    <source>
        <strain evidence="1 2">S606</strain>
    </source>
</reference>
<sequence length="141" mass="16011">MLSRDGELEKEFKRITWSFMDPHSTGKARTCEDCHTSAKTVGLGYGSLTYLGHGQWHFESAEREKSDLLGLDFPLSAVTDLNGKVFVNFSRKDLRAFTPEEIKRILRVGLCLPCHKDFSDPVMKNWKPGLTCPVFKENNSN</sequence>
<dbReference type="AlphaFoldDB" id="A0A177E622"/>
<dbReference type="SUPFAM" id="SSF48695">
    <property type="entry name" value="Multiheme cytochromes"/>
    <property type="match status" value="1"/>
</dbReference>
<keyword evidence="2" id="KW-1185">Reference proteome</keyword>
<protein>
    <recommendedName>
        <fullName evidence="3">Cytochrome c-552/4 domain-containing protein</fullName>
    </recommendedName>
</protein>